<evidence type="ECO:0000256" key="1">
    <source>
        <dbReference type="ARBA" id="ARBA00023186"/>
    </source>
</evidence>
<dbReference type="RefSeq" id="WP_094075710.1">
    <property type="nucleotide sequence ID" value="NZ_NBYO01000001.1"/>
</dbReference>
<dbReference type="PANTHER" id="PTHR34227:SF1">
    <property type="entry name" value="DIMETHYL SULFOXIDE REDUCTASE CHAPERONE-RELATED"/>
    <property type="match status" value="1"/>
</dbReference>
<name>A0A231V0T1_9HYPH</name>
<keyword evidence="3" id="KW-1185">Reference proteome</keyword>
<dbReference type="AlphaFoldDB" id="A0A231V0T1"/>
<dbReference type="Gene3D" id="1.10.3480.10">
    <property type="entry name" value="TorD-like"/>
    <property type="match status" value="1"/>
</dbReference>
<accession>A0A231V0T1</accession>
<dbReference type="Pfam" id="PF02613">
    <property type="entry name" value="Nitrate_red_del"/>
    <property type="match status" value="1"/>
</dbReference>
<comment type="caution">
    <text evidence="2">The sequence shown here is derived from an EMBL/GenBank/DDBJ whole genome shotgun (WGS) entry which is preliminary data.</text>
</comment>
<proteinExistence type="predicted"/>
<reference evidence="3" key="1">
    <citation type="journal article" date="2017" name="Int. J. Syst. Evol. Microbiol.">
        <title>Notoacmeibacter marinus gen. nov., sp. nov., isolated from the gut of a limpet and proposal of Notoacmeibacteraceae fam. nov. in the order Rhizobiales of the class Alphaproteobacteria.</title>
        <authorList>
            <person name="Huang Z."/>
            <person name="Guo F."/>
            <person name="Lai Q."/>
        </authorList>
    </citation>
    <scope>NUCLEOTIDE SEQUENCE [LARGE SCALE GENOMIC DNA]</scope>
    <source>
        <strain evidence="3">XMTR2A4</strain>
    </source>
</reference>
<gene>
    <name evidence="2" type="ORF">B7H23_01920</name>
</gene>
<dbReference type="SUPFAM" id="SSF89155">
    <property type="entry name" value="TorD-like"/>
    <property type="match status" value="1"/>
</dbReference>
<dbReference type="EMBL" id="NBYO01000001">
    <property type="protein sequence ID" value="OXT01740.1"/>
    <property type="molecule type" value="Genomic_DNA"/>
</dbReference>
<dbReference type="PANTHER" id="PTHR34227">
    <property type="entry name" value="CHAPERONE PROTEIN YCDY"/>
    <property type="match status" value="1"/>
</dbReference>
<dbReference type="InterPro" id="IPR036411">
    <property type="entry name" value="TorD-like_sf"/>
</dbReference>
<evidence type="ECO:0000313" key="3">
    <source>
        <dbReference type="Proteomes" id="UP000215405"/>
    </source>
</evidence>
<sequence>MALPKRDEKELPVEDKLRCLIYALVSDLFLQPPDRKMLERLRGLSRDDSAMGRATGRLAECAGTATPRQVHDEYQGLFGPDGVLEPRASAYLKGRTGPSGADCLPALMARLGIEQRPVAERAPDHAGTLFEMMAGLIDGRFGCDRLAVMEQRRIFRDHIMIWMPFFLRDVSTSDKADFYRAVGDLAATFLDIEDAGFQLV</sequence>
<dbReference type="InterPro" id="IPR020945">
    <property type="entry name" value="DMSO/NO3_reduct_chaperone"/>
</dbReference>
<keyword evidence="1" id="KW-0143">Chaperone</keyword>
<protein>
    <recommendedName>
        <fullName evidence="4">Molecular chaperone TorD</fullName>
    </recommendedName>
</protein>
<dbReference type="InterPro" id="IPR050289">
    <property type="entry name" value="TorD/DmsD_chaperones"/>
</dbReference>
<organism evidence="2 3">
    <name type="scientific">Notoacmeibacter marinus</name>
    <dbReference type="NCBI Taxonomy" id="1876515"/>
    <lineage>
        <taxon>Bacteria</taxon>
        <taxon>Pseudomonadati</taxon>
        <taxon>Pseudomonadota</taxon>
        <taxon>Alphaproteobacteria</taxon>
        <taxon>Hyphomicrobiales</taxon>
        <taxon>Notoacmeibacteraceae</taxon>
        <taxon>Notoacmeibacter</taxon>
    </lineage>
</organism>
<dbReference type="Proteomes" id="UP000215405">
    <property type="component" value="Unassembled WGS sequence"/>
</dbReference>
<evidence type="ECO:0008006" key="4">
    <source>
        <dbReference type="Google" id="ProtNLM"/>
    </source>
</evidence>
<evidence type="ECO:0000313" key="2">
    <source>
        <dbReference type="EMBL" id="OXT01740.1"/>
    </source>
</evidence>